<reference evidence="2" key="1">
    <citation type="submission" date="2016-10" db="EMBL/GenBank/DDBJ databases">
        <authorList>
            <person name="Varghese N."/>
            <person name="Submissions S."/>
        </authorList>
    </citation>
    <scope>NUCLEOTIDE SEQUENCE [LARGE SCALE GENOMIC DNA]</scope>
    <source>
        <strain evidence="2">DSM 26348</strain>
    </source>
</reference>
<evidence type="ECO:0000313" key="1">
    <source>
        <dbReference type="EMBL" id="SFI07274.1"/>
    </source>
</evidence>
<gene>
    <name evidence="1" type="ORF">SAMN05421753_105118</name>
</gene>
<dbReference type="RefSeq" id="WP_092049018.1">
    <property type="nucleotide sequence ID" value="NZ_FOQD01000005.1"/>
</dbReference>
<evidence type="ECO:0008006" key="3">
    <source>
        <dbReference type="Google" id="ProtNLM"/>
    </source>
</evidence>
<proteinExistence type="predicted"/>
<dbReference type="AlphaFoldDB" id="A0A1I3F7T1"/>
<name>A0A1I3F7T1_9PLAN</name>
<sequence>MSADGAIISLTKTPGCRAWIDGVGCWLIWFQEELMIGNAAGESSDFRLRFPAHLRTRHAVVQRTESGDWLNMIGECRVNDSPVLLRQPLFPKDRIQLGEELKLSWNRPNPLSGTAVLSFENQRTADHLDGAVLFQETCLIGAGKQTHIRCRHWEQACILFARGGELWRRTQDSQEIGPVVAGEPFSVGQWRMRIETLTDLR</sequence>
<dbReference type="OrthoDB" id="260494at2"/>
<accession>A0A1I3F7T1</accession>
<dbReference type="Proteomes" id="UP000199518">
    <property type="component" value="Unassembled WGS sequence"/>
</dbReference>
<dbReference type="EMBL" id="FOQD01000005">
    <property type="protein sequence ID" value="SFI07274.1"/>
    <property type="molecule type" value="Genomic_DNA"/>
</dbReference>
<organism evidence="1 2">
    <name type="scientific">Planctomicrobium piriforme</name>
    <dbReference type="NCBI Taxonomy" id="1576369"/>
    <lineage>
        <taxon>Bacteria</taxon>
        <taxon>Pseudomonadati</taxon>
        <taxon>Planctomycetota</taxon>
        <taxon>Planctomycetia</taxon>
        <taxon>Planctomycetales</taxon>
        <taxon>Planctomycetaceae</taxon>
        <taxon>Planctomicrobium</taxon>
    </lineage>
</organism>
<protein>
    <recommendedName>
        <fullName evidence="3">FHA domain-containing protein</fullName>
    </recommendedName>
</protein>
<evidence type="ECO:0000313" key="2">
    <source>
        <dbReference type="Proteomes" id="UP000199518"/>
    </source>
</evidence>
<dbReference type="STRING" id="1576369.SAMN05421753_105118"/>
<keyword evidence="2" id="KW-1185">Reference proteome</keyword>
<dbReference type="SUPFAM" id="SSF49879">
    <property type="entry name" value="SMAD/FHA domain"/>
    <property type="match status" value="1"/>
</dbReference>
<dbReference type="InterPro" id="IPR008984">
    <property type="entry name" value="SMAD_FHA_dom_sf"/>
</dbReference>